<accession>A0ABW4Z0T7</accession>
<evidence type="ECO:0000259" key="3">
    <source>
        <dbReference type="Pfam" id="PF04230"/>
    </source>
</evidence>
<comment type="caution">
    <text evidence="4">The sequence shown here is derived from an EMBL/GenBank/DDBJ whole genome shotgun (WGS) entry which is preliminary data.</text>
</comment>
<protein>
    <submittedName>
        <fullName evidence="4">Glycosyltransferase</fullName>
        <ecNumber evidence="4">2.4.-.-</ecNumber>
    </submittedName>
</protein>
<dbReference type="InterPro" id="IPR007345">
    <property type="entry name" value="Polysacch_pyruvyl_Trfase"/>
</dbReference>
<keyword evidence="4" id="KW-0808">Transferase</keyword>
<dbReference type="PANTHER" id="PTHR43179">
    <property type="entry name" value="RHAMNOSYLTRANSFERASE WBBL"/>
    <property type="match status" value="1"/>
</dbReference>
<dbReference type="InterPro" id="IPR001173">
    <property type="entry name" value="Glyco_trans_2-like"/>
</dbReference>
<gene>
    <name evidence="4" type="ORF">ACFSNC_16620</name>
</gene>
<feature type="domain" description="Glycosyltransferase 2-like" evidence="2">
    <location>
        <begin position="511"/>
        <end position="638"/>
    </location>
</feature>
<dbReference type="EMBL" id="JBHUHD010000001">
    <property type="protein sequence ID" value="MFD2142033.1"/>
    <property type="molecule type" value="Genomic_DNA"/>
</dbReference>
<dbReference type="SUPFAM" id="SSF53756">
    <property type="entry name" value="UDP-Glycosyltransferase/glycogen phosphorylase"/>
    <property type="match status" value="1"/>
</dbReference>
<feature type="coiled-coil region" evidence="1">
    <location>
        <begin position="318"/>
        <end position="376"/>
    </location>
</feature>
<dbReference type="CDD" id="cd03801">
    <property type="entry name" value="GT4_PimA-like"/>
    <property type="match status" value="1"/>
</dbReference>
<dbReference type="PANTHER" id="PTHR43179:SF7">
    <property type="entry name" value="RHAMNOSYLTRANSFERASE WBBL"/>
    <property type="match status" value="1"/>
</dbReference>
<evidence type="ECO:0000256" key="1">
    <source>
        <dbReference type="SAM" id="Coils"/>
    </source>
</evidence>
<evidence type="ECO:0000259" key="2">
    <source>
        <dbReference type="Pfam" id="PF00535"/>
    </source>
</evidence>
<sequence length="1136" mass="126204">MKDHNASYRETVPFWLEGEAIQNFGDFLTVYLMRKLFLRTPRLPGDIRVIGSCLDDYFVKQARERIADSELPHGKPLSVWGAGLRRPGGLDKERGDVDIRAVRGPLTVSELGLGADFPIGDPGLLLPALYSPKTSTRFAGRTLCVPHFHDKRTDADLLTASGAELILRPNVPNSITEVEAFIDALTSARFVICGSLHAAIVAVAYKVPFAFWESGCVDLPFKWHDFAASVGIDCVFCPDVAEGERTYANAISPRLRIPELWDLLAVAPFPIRPEALISILAHFSADPGTSTLPEIARIFARRRHRLEEIVGDAETLLNDFHERNLDIAEKQDEQARHQERRSREFSKYKTLLQNSETALEAERQESQLRIAVLKEKSRTRLKAARRDNQQRVAAMRAAGDRLAQELMRSYSNPLRPLRKGLERFLLRFVLLLSPILPGRSLRSLRHAAAKRKPLRFRQQWEEACGLPGPSQAQGPVSATAFGATPPATEVRLLDGVTLPVHVPGSADPIVSIIIPTYGQVDYTINCVAALAACPPTGAFEVIVMDDAYPGPEAARLETAFEGVRLVRNESNRGFLHTCNAAAGMARGRYLFFLNNDTQLQPGAIDALVDLLDADPAVGMTGSKLIYPDGTLQEAGGLIWRDGTGWNLGRGSDPRRPEYNYRREADYISGAAIMVRAELFARLGGFDKAYEPAYCEDSDLAFRIREAGFSVVYEPRSEVVHFEGKSHGTDVGTGVKAYQLANSKRLHQRWKEVLMRDGFDGPQDLLRARDRARHRRVILVIDHYVPEPDRDAGSRTIMRILESLRADDWVVKFWPQNRRYSPTYTPPLQDMGIEVLDSRWPGSFQDWIAENGHALDHVLTSRPSVAPEFLDDVIRNSDAHLSYYGHDLHFLRMRRQAESTGDAGLLNDAEAMEELEKSLWHRVDTVLYPSNIETSLVRQAVPGTNAHTIVPYCFDAFEARTEPVRNHTLLFVGGFAHAPNIDAAEFLVRDVMPLVWLKNPDARLLLVGSHPTDAVKALAGDRVEVTGWVSDEALWQHYRAARAAVIPLRFGAGIKSKVVEALSLGVPLVTTPIGTEGLPGLEDIVNVREDAGALAASLVRLLEDDALWMEISAGETAYAERHFSRRALAHSLLGALG</sequence>
<dbReference type="EC" id="2.4.-.-" evidence="4"/>
<dbReference type="Pfam" id="PF13692">
    <property type="entry name" value="Glyco_trans_1_4"/>
    <property type="match status" value="1"/>
</dbReference>
<keyword evidence="5" id="KW-1185">Reference proteome</keyword>
<evidence type="ECO:0000313" key="4">
    <source>
        <dbReference type="EMBL" id="MFD2142033.1"/>
    </source>
</evidence>
<dbReference type="RefSeq" id="WP_378296585.1">
    <property type="nucleotide sequence ID" value="NZ_JBHUHD010000001.1"/>
</dbReference>
<dbReference type="Pfam" id="PF00535">
    <property type="entry name" value="Glycos_transf_2"/>
    <property type="match status" value="1"/>
</dbReference>
<dbReference type="InterPro" id="IPR029044">
    <property type="entry name" value="Nucleotide-diphossugar_trans"/>
</dbReference>
<reference evidence="5" key="1">
    <citation type="journal article" date="2019" name="Int. J. Syst. Evol. Microbiol.">
        <title>The Global Catalogue of Microorganisms (GCM) 10K type strain sequencing project: providing services to taxonomists for standard genome sequencing and annotation.</title>
        <authorList>
            <consortium name="The Broad Institute Genomics Platform"/>
            <consortium name="The Broad Institute Genome Sequencing Center for Infectious Disease"/>
            <person name="Wu L."/>
            <person name="Ma J."/>
        </authorList>
    </citation>
    <scope>NUCLEOTIDE SEQUENCE [LARGE SCALE GENOMIC DNA]</scope>
    <source>
        <strain evidence="5">CCM 7435</strain>
    </source>
</reference>
<name>A0ABW4Z0T7_9HYPH</name>
<proteinExistence type="predicted"/>
<feature type="domain" description="Polysaccharide pyruvyl transferase" evidence="3">
    <location>
        <begin position="71"/>
        <end position="210"/>
    </location>
</feature>
<keyword evidence="4" id="KW-0328">Glycosyltransferase</keyword>
<dbReference type="Gene3D" id="3.40.50.2000">
    <property type="entry name" value="Glycogen Phosphorylase B"/>
    <property type="match status" value="1"/>
</dbReference>
<dbReference type="Pfam" id="PF04230">
    <property type="entry name" value="PS_pyruv_trans"/>
    <property type="match status" value="1"/>
</dbReference>
<dbReference type="SUPFAM" id="SSF53448">
    <property type="entry name" value="Nucleotide-diphospho-sugar transferases"/>
    <property type="match status" value="1"/>
</dbReference>
<organism evidence="4 5">
    <name type="scientific">Ancylobacter oerskovii</name>
    <dbReference type="NCBI Taxonomy" id="459519"/>
    <lineage>
        <taxon>Bacteria</taxon>
        <taxon>Pseudomonadati</taxon>
        <taxon>Pseudomonadota</taxon>
        <taxon>Alphaproteobacteria</taxon>
        <taxon>Hyphomicrobiales</taxon>
        <taxon>Xanthobacteraceae</taxon>
        <taxon>Ancylobacter</taxon>
    </lineage>
</organism>
<dbReference type="GO" id="GO:0016757">
    <property type="term" value="F:glycosyltransferase activity"/>
    <property type="evidence" value="ECO:0007669"/>
    <property type="project" value="UniProtKB-KW"/>
</dbReference>
<dbReference type="Gene3D" id="3.90.550.10">
    <property type="entry name" value="Spore Coat Polysaccharide Biosynthesis Protein SpsA, Chain A"/>
    <property type="match status" value="1"/>
</dbReference>
<evidence type="ECO:0000313" key="5">
    <source>
        <dbReference type="Proteomes" id="UP001597299"/>
    </source>
</evidence>
<dbReference type="Proteomes" id="UP001597299">
    <property type="component" value="Unassembled WGS sequence"/>
</dbReference>
<dbReference type="CDD" id="cd04186">
    <property type="entry name" value="GT_2_like_c"/>
    <property type="match status" value="1"/>
</dbReference>
<keyword evidence="1" id="KW-0175">Coiled coil</keyword>